<dbReference type="WBParaSite" id="maker-uti_cns_0008940-snap-gene-0.3-mRNA-1">
    <property type="protein sequence ID" value="maker-uti_cns_0008940-snap-gene-0.3-mRNA-1"/>
    <property type="gene ID" value="maker-uti_cns_0008940-snap-gene-0.3"/>
</dbReference>
<keyword evidence="1" id="KW-0732">Signal</keyword>
<feature type="signal peptide" evidence="1">
    <location>
        <begin position="1"/>
        <end position="21"/>
    </location>
</feature>
<reference evidence="3" key="1">
    <citation type="submission" date="2016-11" db="UniProtKB">
        <authorList>
            <consortium name="WormBaseParasite"/>
        </authorList>
    </citation>
    <scope>IDENTIFICATION</scope>
</reference>
<sequence>MKAYETLLLPLAAVLLVGVSGRVVLVDPVCKDCPSKNCTYDEKLRCSCVGLNRTIEIVNPGDREYANVSLGFAIDRSGSMRTEISSVKSSIQAVV</sequence>
<organism evidence="2 3">
    <name type="scientific">Macrostomum lignano</name>
    <dbReference type="NCBI Taxonomy" id="282301"/>
    <lineage>
        <taxon>Eukaryota</taxon>
        <taxon>Metazoa</taxon>
        <taxon>Spiralia</taxon>
        <taxon>Lophotrochozoa</taxon>
        <taxon>Platyhelminthes</taxon>
        <taxon>Rhabditophora</taxon>
        <taxon>Macrostomorpha</taxon>
        <taxon>Macrostomida</taxon>
        <taxon>Macrostomidae</taxon>
        <taxon>Macrostomum</taxon>
    </lineage>
</organism>
<accession>A0A1I8I0A4</accession>
<name>A0A1I8I0A4_9PLAT</name>
<protein>
    <submittedName>
        <fullName evidence="3">VWFA domain-containing protein</fullName>
    </submittedName>
</protein>
<evidence type="ECO:0000313" key="2">
    <source>
        <dbReference type="Proteomes" id="UP000095280"/>
    </source>
</evidence>
<feature type="chain" id="PRO_5009320589" evidence="1">
    <location>
        <begin position="22"/>
        <end position="95"/>
    </location>
</feature>
<dbReference type="Proteomes" id="UP000095280">
    <property type="component" value="Unplaced"/>
</dbReference>
<proteinExistence type="predicted"/>
<evidence type="ECO:0000256" key="1">
    <source>
        <dbReference type="SAM" id="SignalP"/>
    </source>
</evidence>
<keyword evidence="2" id="KW-1185">Reference proteome</keyword>
<dbReference type="AlphaFoldDB" id="A0A1I8I0A4"/>
<evidence type="ECO:0000313" key="3">
    <source>
        <dbReference type="WBParaSite" id="maker-uti_cns_0008940-snap-gene-0.3-mRNA-1"/>
    </source>
</evidence>